<sequence length="93" mass="10627">MSYIWKITDIHADGELITKAKYFCALGDIETEGYCVFDNPKLITPFAEVTEEMVIDWVKTKLGDIVEKRLAEQQDDSKSVVAPWMPQIFTPTL</sequence>
<dbReference type="InterPro" id="IPR057696">
    <property type="entry name" value="DUF7936"/>
</dbReference>
<evidence type="ECO:0000259" key="1">
    <source>
        <dbReference type="Pfam" id="PF25590"/>
    </source>
</evidence>
<protein>
    <recommendedName>
        <fullName evidence="1">DUF7936 domain-containing protein</fullName>
    </recommendedName>
</protein>
<gene>
    <name evidence="2" type="ORF">UFOVP188_45</name>
</gene>
<reference evidence="2" key="1">
    <citation type="submission" date="2020-05" db="EMBL/GenBank/DDBJ databases">
        <authorList>
            <person name="Chiriac C."/>
            <person name="Salcher M."/>
            <person name="Ghai R."/>
            <person name="Kavagutti S V."/>
        </authorList>
    </citation>
    <scope>NUCLEOTIDE SEQUENCE</scope>
</reference>
<name>A0A6J7WFT8_9CAUD</name>
<dbReference type="EMBL" id="LR798236">
    <property type="protein sequence ID" value="CAB5212714.1"/>
    <property type="molecule type" value="Genomic_DNA"/>
</dbReference>
<organism evidence="2">
    <name type="scientific">uncultured Caudovirales phage</name>
    <dbReference type="NCBI Taxonomy" id="2100421"/>
    <lineage>
        <taxon>Viruses</taxon>
        <taxon>Duplodnaviria</taxon>
        <taxon>Heunggongvirae</taxon>
        <taxon>Uroviricota</taxon>
        <taxon>Caudoviricetes</taxon>
        <taxon>Peduoviridae</taxon>
        <taxon>Maltschvirus</taxon>
        <taxon>Maltschvirus maltsch</taxon>
    </lineage>
</organism>
<dbReference type="Pfam" id="PF25590">
    <property type="entry name" value="DUF7936"/>
    <property type="match status" value="1"/>
</dbReference>
<proteinExistence type="predicted"/>
<feature type="domain" description="DUF7936" evidence="1">
    <location>
        <begin position="3"/>
        <end position="74"/>
    </location>
</feature>
<accession>A0A6J7WFT8</accession>
<evidence type="ECO:0000313" key="2">
    <source>
        <dbReference type="EMBL" id="CAB5212714.1"/>
    </source>
</evidence>